<comment type="catalytic activity">
    <reaction evidence="1">
        <text>3-hydroxy-2-methylpropanoyl-CoA + H2O = 3-hydroxy-2-methylpropanoate + CoA + H(+)</text>
        <dbReference type="Rhea" id="RHEA:20888"/>
        <dbReference type="ChEBI" id="CHEBI:11805"/>
        <dbReference type="ChEBI" id="CHEBI:15377"/>
        <dbReference type="ChEBI" id="CHEBI:15378"/>
        <dbReference type="ChEBI" id="CHEBI:57287"/>
        <dbReference type="ChEBI" id="CHEBI:57340"/>
        <dbReference type="EC" id="3.1.2.4"/>
    </reaction>
</comment>
<dbReference type="EC" id="3.1.2.4" evidence="2"/>
<organism evidence="5 6">
    <name type="scientific">Streptantibioticus parmotrematis</name>
    <dbReference type="NCBI Taxonomy" id="2873249"/>
    <lineage>
        <taxon>Bacteria</taxon>
        <taxon>Bacillati</taxon>
        <taxon>Actinomycetota</taxon>
        <taxon>Actinomycetes</taxon>
        <taxon>Kitasatosporales</taxon>
        <taxon>Streptomycetaceae</taxon>
        <taxon>Streptantibioticus</taxon>
    </lineage>
</organism>
<feature type="domain" description="Enoyl-CoA hydratase/isomerase" evidence="4">
    <location>
        <begin position="14"/>
        <end position="338"/>
    </location>
</feature>
<dbReference type="InterPro" id="IPR032259">
    <property type="entry name" value="HIBYL-CoA-H"/>
</dbReference>
<evidence type="ECO:0000256" key="1">
    <source>
        <dbReference type="ARBA" id="ARBA00001709"/>
    </source>
</evidence>
<protein>
    <recommendedName>
        <fullName evidence="2">3-hydroxyisobutyryl-CoA hydrolase</fullName>
        <ecNumber evidence="2">3.1.2.4</ecNumber>
    </recommendedName>
</protein>
<dbReference type="RefSeq" id="WP_222974901.1">
    <property type="nucleotide sequence ID" value="NZ_JAINVZ010000003.1"/>
</dbReference>
<evidence type="ECO:0000256" key="3">
    <source>
        <dbReference type="ARBA" id="ARBA00022801"/>
    </source>
</evidence>
<dbReference type="EMBL" id="JAINVZ010000003">
    <property type="protein sequence ID" value="MBY8884474.1"/>
    <property type="molecule type" value="Genomic_DNA"/>
</dbReference>
<dbReference type="InterPro" id="IPR045004">
    <property type="entry name" value="ECH_dom"/>
</dbReference>
<dbReference type="InterPro" id="IPR029045">
    <property type="entry name" value="ClpP/crotonase-like_dom_sf"/>
</dbReference>
<evidence type="ECO:0000313" key="6">
    <source>
        <dbReference type="Proteomes" id="UP001198565"/>
    </source>
</evidence>
<evidence type="ECO:0000313" key="5">
    <source>
        <dbReference type="EMBL" id="MBY8884474.1"/>
    </source>
</evidence>
<dbReference type="Gene3D" id="3.90.226.10">
    <property type="entry name" value="2-enoyl-CoA Hydratase, Chain A, domain 1"/>
    <property type="match status" value="1"/>
</dbReference>
<keyword evidence="6" id="KW-1185">Reference proteome</keyword>
<dbReference type="Pfam" id="PF16113">
    <property type="entry name" value="ECH_2"/>
    <property type="match status" value="1"/>
</dbReference>
<dbReference type="PANTHER" id="PTHR43176">
    <property type="entry name" value="3-HYDROXYISOBUTYRYL-COA HYDROLASE-RELATED"/>
    <property type="match status" value="1"/>
</dbReference>
<keyword evidence="3" id="KW-0378">Hydrolase</keyword>
<name>A0ABS7QRP0_9ACTN</name>
<dbReference type="NCBIfam" id="NF004127">
    <property type="entry name" value="PRK05617.1"/>
    <property type="match status" value="1"/>
</dbReference>
<reference evidence="5 6" key="1">
    <citation type="submission" date="2021-08" db="EMBL/GenBank/DDBJ databases">
        <title>Streptomyces sp. PTM05 isolated from lichen.</title>
        <authorList>
            <person name="Somphong A."/>
            <person name="Phongsopitanun W."/>
            <person name="Tanasupawat S."/>
        </authorList>
    </citation>
    <scope>NUCLEOTIDE SEQUENCE [LARGE SCALE GENOMIC DNA]</scope>
    <source>
        <strain evidence="5 6">Ptm05</strain>
    </source>
</reference>
<evidence type="ECO:0000256" key="2">
    <source>
        <dbReference type="ARBA" id="ARBA00011915"/>
    </source>
</evidence>
<dbReference type="Proteomes" id="UP001198565">
    <property type="component" value="Unassembled WGS sequence"/>
</dbReference>
<comment type="caution">
    <text evidence="5">The sequence shown here is derived from an EMBL/GenBank/DDBJ whole genome shotgun (WGS) entry which is preliminary data.</text>
</comment>
<gene>
    <name evidence="5" type="ORF">K7472_06400</name>
</gene>
<accession>A0ABS7QRP0</accession>
<proteinExistence type="predicted"/>
<dbReference type="SUPFAM" id="SSF52096">
    <property type="entry name" value="ClpP/crotonase"/>
    <property type="match status" value="1"/>
</dbReference>
<evidence type="ECO:0000259" key="4">
    <source>
        <dbReference type="Pfam" id="PF16113"/>
    </source>
</evidence>
<dbReference type="CDD" id="cd06558">
    <property type="entry name" value="crotonase-like"/>
    <property type="match status" value="1"/>
</dbReference>
<dbReference type="PANTHER" id="PTHR43176:SF3">
    <property type="entry name" value="3-HYDROXYISOBUTYRYL-COA HYDROLASE, MITOCHONDRIAL"/>
    <property type="match status" value="1"/>
</dbReference>
<sequence length="346" mass="37217">MSVPVKTSVHDGVATVLLDRPAALNALDLRMVQRMRAALEAWRDDESVRAVVVRSTSPKAFCSGGDIRAVREAAVRGDADAVRGYFAAEYGLDAAVAGYPKPYVALIDGYALGGGLGISVHGSVRVVTERAGLAMPETAIGFFPDIGAGYFLPRLRGAVGTYLGLTGARVSGAAAVECGLATHYVDSGELPALERELNASGGHDPDAVLTRYSTTPPPSELHGRYEAIERCFGVETLEEVFERLDAESRGDEEGDWARETLAALRRGAPSSLVLTFELLRRGARSSLAECLDRDLRLALRVAPTHDFTEGVRAALVDKDREPRWSPETFGELTRERRDHLVGLLDG</sequence>